<accession>A0A2T7AR29</accession>
<comment type="caution">
    <text evidence="2">The sequence shown here is derived from an EMBL/GenBank/DDBJ whole genome shotgun (WGS) entry which is preliminary data.</text>
</comment>
<feature type="non-terminal residue" evidence="2">
    <location>
        <position position="1"/>
    </location>
</feature>
<reference evidence="1 4" key="2">
    <citation type="submission" date="2019-08" db="EMBL/GenBank/DDBJ databases">
        <title>Prevalence, distribution, and phylogeny of type two toxin-antitoxin genes possessed by Cronobacter species where C. sakazakii homologs follow sequence type lineages.</title>
        <authorList>
            <person name="Finkelstein S."/>
            <person name="Negrete F."/>
            <person name="Jang H."/>
            <person name="Gopinath G.R."/>
            <person name="Tall B.D."/>
        </authorList>
    </citation>
    <scope>NUCLEOTIDE SEQUENCE [LARGE SCALE GENOMIC DNA]</scope>
    <source>
        <strain evidence="1 4">MOD1_GK1257</strain>
    </source>
</reference>
<evidence type="ECO:0000313" key="2">
    <source>
        <dbReference type="EMBL" id="PUX12804.1"/>
    </source>
</evidence>
<dbReference type="InterPro" id="IPR027417">
    <property type="entry name" value="P-loop_NTPase"/>
</dbReference>
<sequence>SGAPLDEIASQARAQGMTTLFEHGLQTVEAGLTTLEELYRVSGAPHG</sequence>
<dbReference type="Proteomes" id="UP000244378">
    <property type="component" value="Unassembled WGS sequence"/>
</dbReference>
<protein>
    <submittedName>
        <fullName evidence="2">Type II secretion system protein GspE</fullName>
    </submittedName>
</protein>
<dbReference type="Gene3D" id="3.40.50.300">
    <property type="entry name" value="P-loop containing nucleotide triphosphate hydrolases"/>
    <property type="match status" value="1"/>
</dbReference>
<evidence type="ECO:0000313" key="1">
    <source>
        <dbReference type="EMBL" id="KAB0878251.1"/>
    </source>
</evidence>
<gene>
    <name evidence="2" type="ORF">AUN14_13385</name>
    <name evidence="1" type="ORF">FZI19_12225</name>
</gene>
<evidence type="ECO:0000313" key="3">
    <source>
        <dbReference type="Proteomes" id="UP000244378"/>
    </source>
</evidence>
<keyword evidence="4" id="KW-1185">Reference proteome</keyword>
<evidence type="ECO:0000313" key="4">
    <source>
        <dbReference type="Proteomes" id="UP000469927"/>
    </source>
</evidence>
<organism evidence="2 3">
    <name type="scientific">Cronobacter muytjensii</name>
    <dbReference type="NCBI Taxonomy" id="413501"/>
    <lineage>
        <taxon>Bacteria</taxon>
        <taxon>Pseudomonadati</taxon>
        <taxon>Pseudomonadota</taxon>
        <taxon>Gammaproteobacteria</taxon>
        <taxon>Enterobacterales</taxon>
        <taxon>Enterobacteriaceae</taxon>
        <taxon>Cronobacter</taxon>
    </lineage>
</organism>
<reference evidence="2 3" key="1">
    <citation type="submission" date="2016-12" db="EMBL/GenBank/DDBJ databases">
        <title>Analysis of the Molecular Diversity Among Cronobacter Species Isolated from Filth Flies Using a Pan Genomic DNA Microarray.</title>
        <authorList>
            <person name="Pava-Ripoll M."/>
            <person name="Tall B."/>
            <person name="Farber J."/>
            <person name="Fanning S."/>
            <person name="Lehner A."/>
            <person name="Stephan R."/>
            <person name="Pagotto F."/>
            <person name="Iverson C."/>
            <person name="Ziobro G."/>
            <person name="Miller A."/>
            <person name="Pearson R."/>
            <person name="Yan Q."/>
            <person name="Kim M."/>
            <person name="Jeong S."/>
            <person name="Park J."/>
            <person name="Jun S."/>
            <person name="Choi H."/>
            <person name="Chung T."/>
            <person name="Yoo Y."/>
            <person name="Park E."/>
            <person name="Hwang S."/>
            <person name="Lee B."/>
            <person name="Sathyamoorthy V."/>
            <person name="Carter L."/>
            <person name="Mammel M."/>
            <person name="Jackson S."/>
            <person name="Kothary M."/>
            <person name="Patel I."/>
            <person name="Grim C."/>
            <person name="Gopinath G."/>
            <person name="Gangiredla J."/>
            <person name="Chase H."/>
        </authorList>
    </citation>
    <scope>NUCLEOTIDE SEQUENCE [LARGE SCALE GENOMIC DNA]</scope>
    <source>
        <strain evidence="2 3">MOD1-Md1s</strain>
    </source>
</reference>
<proteinExistence type="predicted"/>
<dbReference type="EMBL" id="WAGD01000032">
    <property type="protein sequence ID" value="KAB0878251.1"/>
    <property type="molecule type" value="Genomic_DNA"/>
</dbReference>
<name>A0A2T7AR29_9ENTR</name>
<dbReference type="Proteomes" id="UP000469927">
    <property type="component" value="Unassembled WGS sequence"/>
</dbReference>
<dbReference type="EMBL" id="MSAE01000027">
    <property type="protein sequence ID" value="PUX12804.1"/>
    <property type="molecule type" value="Genomic_DNA"/>
</dbReference>
<dbReference type="AlphaFoldDB" id="A0A2T7AR29"/>